<proteinExistence type="predicted"/>
<feature type="transmembrane region" description="Helical" evidence="8">
    <location>
        <begin position="206"/>
        <end position="223"/>
    </location>
</feature>
<gene>
    <name evidence="9" type="ORF">GC097_09630</name>
</gene>
<evidence type="ECO:0000256" key="7">
    <source>
        <dbReference type="ARBA" id="ARBA00023136"/>
    </source>
</evidence>
<evidence type="ECO:0000256" key="3">
    <source>
        <dbReference type="ARBA" id="ARBA00022676"/>
    </source>
</evidence>
<dbReference type="Proteomes" id="UP000618579">
    <property type="component" value="Unassembled WGS sequence"/>
</dbReference>
<evidence type="ECO:0000256" key="4">
    <source>
        <dbReference type="ARBA" id="ARBA00022679"/>
    </source>
</evidence>
<feature type="transmembrane region" description="Helical" evidence="8">
    <location>
        <begin position="413"/>
        <end position="433"/>
    </location>
</feature>
<evidence type="ECO:0008006" key="11">
    <source>
        <dbReference type="Google" id="ProtNLM"/>
    </source>
</evidence>
<accession>A0ABX1ZMW1</accession>
<keyword evidence="3" id="KW-0328">Glycosyltransferase</keyword>
<name>A0ABX1ZMW1_9BACL</name>
<feature type="transmembrane region" description="Helical" evidence="8">
    <location>
        <begin position="12"/>
        <end position="35"/>
    </location>
</feature>
<feature type="transmembrane region" description="Helical" evidence="8">
    <location>
        <begin position="92"/>
        <end position="113"/>
    </location>
</feature>
<keyword evidence="5 8" id="KW-0812">Transmembrane</keyword>
<feature type="transmembrane region" description="Helical" evidence="8">
    <location>
        <begin position="119"/>
        <end position="135"/>
    </location>
</feature>
<keyword evidence="4" id="KW-0808">Transferase</keyword>
<evidence type="ECO:0000256" key="2">
    <source>
        <dbReference type="ARBA" id="ARBA00022475"/>
    </source>
</evidence>
<protein>
    <recommendedName>
        <fullName evidence="11">Dolichyl-phosphate-mannose-protein mannosyltransferase</fullName>
    </recommendedName>
</protein>
<dbReference type="RefSeq" id="WP_171683131.1">
    <property type="nucleotide sequence ID" value="NZ_WHNZ01000017.1"/>
</dbReference>
<feature type="transmembrane region" description="Helical" evidence="8">
    <location>
        <begin position="348"/>
        <end position="370"/>
    </location>
</feature>
<keyword evidence="7 8" id="KW-0472">Membrane</keyword>
<evidence type="ECO:0000256" key="6">
    <source>
        <dbReference type="ARBA" id="ARBA00022989"/>
    </source>
</evidence>
<reference evidence="9 10" key="1">
    <citation type="submission" date="2019-10" db="EMBL/GenBank/DDBJ databases">
        <title>Description of Paenibacillus pedi sp. nov.</title>
        <authorList>
            <person name="Carlier A."/>
            <person name="Qi S."/>
        </authorList>
    </citation>
    <scope>NUCLEOTIDE SEQUENCE [LARGE SCALE GENOMIC DNA]</scope>
    <source>
        <strain evidence="9 10">LMG 31457</strain>
    </source>
</reference>
<evidence type="ECO:0000256" key="8">
    <source>
        <dbReference type="SAM" id="Phobius"/>
    </source>
</evidence>
<evidence type="ECO:0000256" key="5">
    <source>
        <dbReference type="ARBA" id="ARBA00022692"/>
    </source>
</evidence>
<organism evidence="9 10">
    <name type="scientific">Paenibacillus planticolens</name>
    <dbReference type="NCBI Taxonomy" id="2654976"/>
    <lineage>
        <taxon>Bacteria</taxon>
        <taxon>Bacillati</taxon>
        <taxon>Bacillota</taxon>
        <taxon>Bacilli</taxon>
        <taxon>Bacillales</taxon>
        <taxon>Paenibacillaceae</taxon>
        <taxon>Paenibacillus</taxon>
    </lineage>
</organism>
<comment type="subcellular location">
    <subcellularLocation>
        <location evidence="1">Cell membrane</location>
        <topology evidence="1">Multi-pass membrane protein</topology>
    </subcellularLocation>
</comment>
<sequence length="445" mass="51181">MFKIKEMNKYHYFIISLFLLALLIRIVWVIMIPSFPISDFEQYYNVAKSVSEGKGFTVDGVPYGLQGIGYPAALGLYFLLTNTSSIESAKIFNIVISALFMIINIGIANKFFINNRVKLIYISIIFFLPNFIAYNNVLGTEIFFACTFATIVYIQVNVSIKNWRLVILGALVGIATLTKPQFIVYPILYALILWLYTKDLKKTVKYTLIILIPILAIITPYSYRNYKAFDRIIPVSYNSGYVMYLNNNDVNITGEWIPITSIPPSEKLIKDLEKIGVNYGEISAIAEPLYKKEAQKWILAHPIEFMKLGIIRLSNTFFNSKSEIREWAMNGYPEEKLKSLNFLRAIDVFSRVSANLILILSISSILFLIFNLKKMLVALFSKSRKLAYNISIPFLNISFFFSVYFVYEGQPRYNFPVLFLLAMGFCYFVEIIMSSNQSTLRKLNQ</sequence>
<comment type="caution">
    <text evidence="9">The sequence shown here is derived from an EMBL/GenBank/DDBJ whole genome shotgun (WGS) entry which is preliminary data.</text>
</comment>
<dbReference type="InterPro" id="IPR050297">
    <property type="entry name" value="LipidA_mod_glycosyltrf_83"/>
</dbReference>
<keyword evidence="6 8" id="KW-1133">Transmembrane helix</keyword>
<keyword evidence="10" id="KW-1185">Reference proteome</keyword>
<dbReference type="PANTHER" id="PTHR33908">
    <property type="entry name" value="MANNOSYLTRANSFERASE YKCB-RELATED"/>
    <property type="match status" value="1"/>
</dbReference>
<dbReference type="PANTHER" id="PTHR33908:SF11">
    <property type="entry name" value="MEMBRANE PROTEIN"/>
    <property type="match status" value="1"/>
</dbReference>
<feature type="transmembrane region" description="Helical" evidence="8">
    <location>
        <begin position="63"/>
        <end position="80"/>
    </location>
</feature>
<keyword evidence="2" id="KW-1003">Cell membrane</keyword>
<feature type="transmembrane region" description="Helical" evidence="8">
    <location>
        <begin position="386"/>
        <end position="407"/>
    </location>
</feature>
<feature type="transmembrane region" description="Helical" evidence="8">
    <location>
        <begin position="166"/>
        <end position="194"/>
    </location>
</feature>
<evidence type="ECO:0000313" key="10">
    <source>
        <dbReference type="Proteomes" id="UP000618579"/>
    </source>
</evidence>
<evidence type="ECO:0000256" key="1">
    <source>
        <dbReference type="ARBA" id="ARBA00004651"/>
    </source>
</evidence>
<dbReference type="EMBL" id="WHNZ01000017">
    <property type="protein sequence ID" value="NOV00273.1"/>
    <property type="molecule type" value="Genomic_DNA"/>
</dbReference>
<evidence type="ECO:0000313" key="9">
    <source>
        <dbReference type="EMBL" id="NOV00273.1"/>
    </source>
</evidence>